<accession>J1L3F1</accession>
<dbReference type="GO" id="GO:0004540">
    <property type="term" value="F:RNA nuclease activity"/>
    <property type="evidence" value="ECO:0007669"/>
    <property type="project" value="InterPro"/>
</dbReference>
<name>J1L3F1_9EURY</name>
<dbReference type="PANTHER" id="PTHR34139">
    <property type="entry name" value="UPF0331 PROTEIN MJ0127"/>
    <property type="match status" value="1"/>
</dbReference>
<evidence type="ECO:0000256" key="6">
    <source>
        <dbReference type="ARBA" id="ARBA00024207"/>
    </source>
</evidence>
<protein>
    <recommendedName>
        <fullName evidence="9">DUF86 domain-containing protein</fullName>
    </recommendedName>
</protein>
<dbReference type="GO" id="GO:0110001">
    <property type="term" value="C:toxin-antitoxin complex"/>
    <property type="evidence" value="ECO:0007669"/>
    <property type="project" value="InterPro"/>
</dbReference>
<dbReference type="STRING" id="28892.Metli_1664"/>
<keyword evidence="2" id="KW-1277">Toxin-antitoxin system</keyword>
<evidence type="ECO:0000256" key="5">
    <source>
        <dbReference type="ARBA" id="ARBA00022801"/>
    </source>
</evidence>
<keyword evidence="5" id="KW-0378">Hydrolase</keyword>
<evidence type="ECO:0008006" key="9">
    <source>
        <dbReference type="Google" id="ProtNLM"/>
    </source>
</evidence>
<keyword evidence="8" id="KW-1185">Reference proteome</keyword>
<dbReference type="Pfam" id="PF01934">
    <property type="entry name" value="HepT-like"/>
    <property type="match status" value="1"/>
</dbReference>
<reference evidence="7 8" key="1">
    <citation type="submission" date="2011-08" db="EMBL/GenBank/DDBJ databases">
        <title>The complete genome of Methanofollis liminatans DSM 4140.</title>
        <authorList>
            <consortium name="US DOE Joint Genome Institute (JGI-PGF)"/>
            <person name="Lucas S."/>
            <person name="Han J."/>
            <person name="Lapidus A."/>
            <person name="Bruce D."/>
            <person name="Goodwin L."/>
            <person name="Pitluck S."/>
            <person name="Peters L."/>
            <person name="Kyrpides N."/>
            <person name="Mavromatis K."/>
            <person name="Ivanova N."/>
            <person name="Mikhailova N."/>
            <person name="Lu M."/>
            <person name="Detter J.C."/>
            <person name="Tapia R."/>
            <person name="Han C."/>
            <person name="Land M."/>
            <person name="Hauser L."/>
            <person name="Markowitz V."/>
            <person name="Cheng J.-F."/>
            <person name="Hugenholtz P."/>
            <person name="Woyke T."/>
            <person name="Wu D."/>
            <person name="Spring S."/>
            <person name="Schuler E."/>
            <person name="Brambilla E."/>
            <person name="Klenk H.-P."/>
            <person name="Eisen J.A."/>
        </authorList>
    </citation>
    <scope>NUCLEOTIDE SEQUENCE [LARGE SCALE GENOMIC DNA]</scope>
    <source>
        <strain evidence="7 8">DSM 4140</strain>
    </source>
</reference>
<evidence type="ECO:0000313" key="8">
    <source>
        <dbReference type="Proteomes" id="UP000005095"/>
    </source>
</evidence>
<gene>
    <name evidence="7" type="ORF">Metli_1664</name>
</gene>
<comment type="similarity">
    <text evidence="6">Belongs to the HepT RNase toxin family.</text>
</comment>
<dbReference type="AlphaFoldDB" id="J1L3F1"/>
<dbReference type="EMBL" id="CM001555">
    <property type="protein sequence ID" value="EJG07612.1"/>
    <property type="molecule type" value="Genomic_DNA"/>
</dbReference>
<dbReference type="OrthoDB" id="318716at2157"/>
<dbReference type="InterPro" id="IPR037038">
    <property type="entry name" value="HepT-like_sf"/>
</dbReference>
<dbReference type="GO" id="GO:0000166">
    <property type="term" value="F:nucleotide binding"/>
    <property type="evidence" value="ECO:0007669"/>
    <property type="project" value="UniProtKB-KW"/>
</dbReference>
<dbReference type="Gene3D" id="1.20.120.580">
    <property type="entry name" value="bsu32300-like"/>
    <property type="match status" value="1"/>
</dbReference>
<dbReference type="PANTHER" id="PTHR34139:SF1">
    <property type="entry name" value="RNASE MJ1380-RELATED"/>
    <property type="match status" value="1"/>
</dbReference>
<dbReference type="Proteomes" id="UP000005095">
    <property type="component" value="Chromosome"/>
</dbReference>
<organism evidence="7 8">
    <name type="scientific">Methanofollis liminatans DSM 4140</name>
    <dbReference type="NCBI Taxonomy" id="28892"/>
    <lineage>
        <taxon>Archaea</taxon>
        <taxon>Methanobacteriati</taxon>
        <taxon>Methanobacteriota</taxon>
        <taxon>Stenosarchaea group</taxon>
        <taxon>Methanomicrobia</taxon>
        <taxon>Methanomicrobiales</taxon>
        <taxon>Methanomicrobiaceae</taxon>
        <taxon>Methanofollis</taxon>
    </lineage>
</organism>
<dbReference type="InterPro" id="IPR008201">
    <property type="entry name" value="HepT-like"/>
</dbReference>
<dbReference type="InterPro" id="IPR051813">
    <property type="entry name" value="HepT_RNase_toxin"/>
</dbReference>
<evidence type="ECO:0000313" key="7">
    <source>
        <dbReference type="EMBL" id="EJG07612.1"/>
    </source>
</evidence>
<evidence type="ECO:0000256" key="4">
    <source>
        <dbReference type="ARBA" id="ARBA00022741"/>
    </source>
</evidence>
<sequence>MQKDDVVPLRHTLDAAKKAVSFLEGRRREDLEEDEMLGFAVVRLLEIIGEAAKLVSPELREKHPEIPWSAMVGMRNRLIHGYFDVNYDIVWDTVTSDLPPVIDDLERMVAAMVPESGGERAS</sequence>
<dbReference type="RefSeq" id="WP_004039370.1">
    <property type="nucleotide sequence ID" value="NZ_CM001555.1"/>
</dbReference>
<dbReference type="GO" id="GO:0016787">
    <property type="term" value="F:hydrolase activity"/>
    <property type="evidence" value="ECO:0007669"/>
    <property type="project" value="UniProtKB-KW"/>
</dbReference>
<keyword evidence="1" id="KW-0597">Phosphoprotein</keyword>
<keyword evidence="3" id="KW-0540">Nuclease</keyword>
<keyword evidence="4" id="KW-0547">Nucleotide-binding</keyword>
<proteinExistence type="inferred from homology"/>
<evidence type="ECO:0000256" key="1">
    <source>
        <dbReference type="ARBA" id="ARBA00022553"/>
    </source>
</evidence>
<dbReference type="HOGENOM" id="CLU_142825_3_3_2"/>
<evidence type="ECO:0000256" key="3">
    <source>
        <dbReference type="ARBA" id="ARBA00022722"/>
    </source>
</evidence>
<evidence type="ECO:0000256" key="2">
    <source>
        <dbReference type="ARBA" id="ARBA00022649"/>
    </source>
</evidence>
<dbReference type="PATRIC" id="fig|28892.9.peg.1800"/>